<dbReference type="SUPFAM" id="SSF81383">
    <property type="entry name" value="F-box domain"/>
    <property type="match status" value="1"/>
</dbReference>
<dbReference type="InterPro" id="IPR001810">
    <property type="entry name" value="F-box_dom"/>
</dbReference>
<dbReference type="SUPFAM" id="SSF52047">
    <property type="entry name" value="RNI-like"/>
    <property type="match status" value="1"/>
</dbReference>
<organism evidence="2 3">
    <name type="scientific">Frankliniella occidentalis</name>
    <name type="common">Western flower thrips</name>
    <name type="synonym">Euthrips occidentalis</name>
    <dbReference type="NCBI Taxonomy" id="133901"/>
    <lineage>
        <taxon>Eukaryota</taxon>
        <taxon>Metazoa</taxon>
        <taxon>Ecdysozoa</taxon>
        <taxon>Arthropoda</taxon>
        <taxon>Hexapoda</taxon>
        <taxon>Insecta</taxon>
        <taxon>Pterygota</taxon>
        <taxon>Neoptera</taxon>
        <taxon>Paraneoptera</taxon>
        <taxon>Thysanoptera</taxon>
        <taxon>Terebrantia</taxon>
        <taxon>Thripoidea</taxon>
        <taxon>Thripidae</taxon>
        <taxon>Frankliniella</taxon>
    </lineage>
</organism>
<dbReference type="Gene3D" id="1.20.1280.50">
    <property type="match status" value="1"/>
</dbReference>
<dbReference type="PROSITE" id="PS50181">
    <property type="entry name" value="FBOX"/>
    <property type="match status" value="1"/>
</dbReference>
<accession>A0A6J1TCE9</accession>
<name>A0A6J1TCE9_FRAOC</name>
<dbReference type="KEGG" id="foc:113214256"/>
<evidence type="ECO:0000313" key="3">
    <source>
        <dbReference type="RefSeq" id="XP_026289350.1"/>
    </source>
</evidence>
<evidence type="ECO:0000259" key="1">
    <source>
        <dbReference type="PROSITE" id="PS50181"/>
    </source>
</evidence>
<dbReference type="OrthoDB" id="10257471at2759"/>
<protein>
    <submittedName>
        <fullName evidence="3">Uncharacterized protein LOC113214256</fullName>
    </submittedName>
</protein>
<dbReference type="InterPro" id="IPR032675">
    <property type="entry name" value="LRR_dom_sf"/>
</dbReference>
<proteinExistence type="predicted"/>
<dbReference type="AlphaFoldDB" id="A0A6J1TCE9"/>
<dbReference type="Gene3D" id="3.80.10.10">
    <property type="entry name" value="Ribonuclease Inhibitor"/>
    <property type="match status" value="1"/>
</dbReference>
<reference evidence="3" key="1">
    <citation type="submission" date="2025-08" db="UniProtKB">
        <authorList>
            <consortium name="RefSeq"/>
        </authorList>
    </citation>
    <scope>IDENTIFICATION</scope>
    <source>
        <tissue evidence="3">Whole organism</tissue>
    </source>
</reference>
<sequence length="427" mass="47203">MDGLPDEVLLNILSFVSDAHALLDSVPLVCWRWYRLARDRRAWVSAKLTVYTSLTDGNHAWFLASHDARVLSHAPRLRALRLIDRKTTDPQVVRLVAALDSAGCRIDKLQLPMLHSCRASTAVLDALVRLVGRQPGARSLHVYLGGGVVAQAALYKLIGKLLPSVAELVLEVGNISYTTQLQDAVAPVLRTLRWTMNSSRELRDQPNEALLADLLTACSSSLRHLQLPERMRLTSERPVRALAQCEALATLSMNAKGVDALHGPRALRELSLHIRSSNPKNDFMAVERDLAGADLAALRDLQLSVYRYTGTDCGKVLVALSRAAPRLRCLSVECCRSFSSTCDEKISQVLLEQEELQEVSLVAVGDVALRAVLTKRLMKVTVDAKIPAQAMDDCTDLVVSYKKKYRQSARGDISLTPVMMSKQHITW</sequence>
<dbReference type="InterPro" id="IPR036047">
    <property type="entry name" value="F-box-like_dom_sf"/>
</dbReference>
<dbReference type="GeneID" id="113214256"/>
<dbReference type="Pfam" id="PF12937">
    <property type="entry name" value="F-box-like"/>
    <property type="match status" value="1"/>
</dbReference>
<keyword evidence="2" id="KW-1185">Reference proteome</keyword>
<dbReference type="RefSeq" id="XP_026289350.1">
    <property type="nucleotide sequence ID" value="XM_026433565.2"/>
</dbReference>
<evidence type="ECO:0000313" key="2">
    <source>
        <dbReference type="Proteomes" id="UP000504606"/>
    </source>
</evidence>
<dbReference type="Proteomes" id="UP000504606">
    <property type="component" value="Unplaced"/>
</dbReference>
<feature type="domain" description="F-box" evidence="1">
    <location>
        <begin position="1"/>
        <end position="46"/>
    </location>
</feature>
<gene>
    <name evidence="3" type="primary">LOC113214256</name>
</gene>